<evidence type="ECO:0000256" key="9">
    <source>
        <dbReference type="SAM" id="Phobius"/>
    </source>
</evidence>
<organism evidence="11 12">
    <name type="scientific">Irregularibacter muris</name>
    <dbReference type="NCBI Taxonomy" id="1796619"/>
    <lineage>
        <taxon>Bacteria</taxon>
        <taxon>Bacillati</taxon>
        <taxon>Bacillota</taxon>
        <taxon>Clostridia</taxon>
        <taxon>Eubacteriales</taxon>
        <taxon>Eubacteriaceae</taxon>
        <taxon>Irregularibacter</taxon>
    </lineage>
</organism>
<keyword evidence="4" id="KW-0762">Sugar transport</keyword>
<dbReference type="GO" id="GO:0009401">
    <property type="term" value="P:phosphoenolpyruvate-dependent sugar phosphotransferase system"/>
    <property type="evidence" value="ECO:0007669"/>
    <property type="project" value="UniProtKB-KW"/>
</dbReference>
<evidence type="ECO:0000256" key="3">
    <source>
        <dbReference type="ARBA" id="ARBA00022475"/>
    </source>
</evidence>
<dbReference type="PANTHER" id="PTHR30505:SF0">
    <property type="entry name" value="FRUCTOSE-LIKE PTS SYSTEM EIIBC COMPONENT-RELATED"/>
    <property type="match status" value="1"/>
</dbReference>
<protein>
    <submittedName>
        <fullName evidence="11">PTS fructose transporter subunit IIC</fullName>
    </submittedName>
</protein>
<evidence type="ECO:0000256" key="4">
    <source>
        <dbReference type="ARBA" id="ARBA00022597"/>
    </source>
</evidence>
<accession>A0AAE3HGN6</accession>
<dbReference type="InterPro" id="IPR050864">
    <property type="entry name" value="Bacterial_PTS_Sugar_Transport"/>
</dbReference>
<dbReference type="NCBIfam" id="TIGR01427">
    <property type="entry name" value="PTS_IIC_fructo"/>
    <property type="match status" value="1"/>
</dbReference>
<feature type="transmembrane region" description="Helical" evidence="9">
    <location>
        <begin position="321"/>
        <end position="341"/>
    </location>
</feature>
<feature type="transmembrane region" description="Helical" evidence="9">
    <location>
        <begin position="282"/>
        <end position="301"/>
    </location>
</feature>
<proteinExistence type="predicted"/>
<dbReference type="AlphaFoldDB" id="A0AAE3HGN6"/>
<dbReference type="RefSeq" id="WP_257531087.1">
    <property type="nucleotide sequence ID" value="NZ_JANKAS010000007.1"/>
</dbReference>
<feature type="transmembrane region" description="Helical" evidence="9">
    <location>
        <begin position="20"/>
        <end position="41"/>
    </location>
</feature>
<keyword evidence="8 9" id="KW-0472">Membrane</keyword>
<evidence type="ECO:0000313" key="11">
    <source>
        <dbReference type="EMBL" id="MCR1899094.1"/>
    </source>
</evidence>
<dbReference type="PROSITE" id="PS51104">
    <property type="entry name" value="PTS_EIIC_TYPE_2"/>
    <property type="match status" value="1"/>
</dbReference>
<comment type="caution">
    <text evidence="11">The sequence shown here is derived from an EMBL/GenBank/DDBJ whole genome shotgun (WGS) entry which is preliminary data.</text>
</comment>
<keyword evidence="5" id="KW-0598">Phosphotransferase system</keyword>
<evidence type="ECO:0000256" key="2">
    <source>
        <dbReference type="ARBA" id="ARBA00022448"/>
    </source>
</evidence>
<dbReference type="GO" id="GO:0090563">
    <property type="term" value="F:protein-phosphocysteine-sugar phosphotransferase activity"/>
    <property type="evidence" value="ECO:0007669"/>
    <property type="project" value="TreeGrafter"/>
</dbReference>
<feature type="transmembrane region" description="Helical" evidence="9">
    <location>
        <begin position="108"/>
        <end position="127"/>
    </location>
</feature>
<evidence type="ECO:0000256" key="7">
    <source>
        <dbReference type="ARBA" id="ARBA00022989"/>
    </source>
</evidence>
<dbReference type="GO" id="GO:0005886">
    <property type="term" value="C:plasma membrane"/>
    <property type="evidence" value="ECO:0007669"/>
    <property type="project" value="UniProtKB-SubCell"/>
</dbReference>
<dbReference type="GO" id="GO:0005351">
    <property type="term" value="F:carbohydrate:proton symporter activity"/>
    <property type="evidence" value="ECO:0007669"/>
    <property type="project" value="InterPro"/>
</dbReference>
<dbReference type="PANTHER" id="PTHR30505">
    <property type="entry name" value="FRUCTOSE-LIKE PERMEASE"/>
    <property type="match status" value="1"/>
</dbReference>
<keyword evidence="7 9" id="KW-1133">Transmembrane helix</keyword>
<feature type="transmembrane region" description="Helical" evidence="9">
    <location>
        <begin position="86"/>
        <end position="102"/>
    </location>
</feature>
<evidence type="ECO:0000259" key="10">
    <source>
        <dbReference type="PROSITE" id="PS51104"/>
    </source>
</evidence>
<dbReference type="EMBL" id="JANKAS010000007">
    <property type="protein sequence ID" value="MCR1899094.1"/>
    <property type="molecule type" value="Genomic_DNA"/>
</dbReference>
<evidence type="ECO:0000256" key="5">
    <source>
        <dbReference type="ARBA" id="ARBA00022683"/>
    </source>
</evidence>
<sequence>MMSKLKSEAKNIQRALLTGVSYMMPVVVVGGILLAISFATGEATSEGFVVTNQFMLNISEIGKSALAMMVPVLGGYIAYSIAGRPGLTPGIVLGYIANNTIGETGAKTGFLGALLLGIIAGYFVKWMKSWKVHSAVRSIMPILIMPILSTGIIGLLYIYIIAVPLTSLTNALFQFLGNLSGTNSILLAIVIGCMNAFDMGGPITKTITMFTIALMSEGIYEPNGIYRVCPGVPPMGIFLSTMLFRNKWTDADRTAAKTAGLMGFMGITEGAIPFAVADIKRVLPSTMIGTAVAAVIAAIGKVKSPVPHGSFITLPAVEGKIWFVVAIVVGTIVTAVLLGLLKPSIDKADNTANKSKKLIV</sequence>
<keyword evidence="3" id="KW-1003">Cell membrane</keyword>
<comment type="subcellular location">
    <subcellularLocation>
        <location evidence="1">Cell inner membrane</location>
        <topology evidence="1">Multi-pass membrane protein</topology>
    </subcellularLocation>
</comment>
<dbReference type="InterPro" id="IPR013014">
    <property type="entry name" value="PTS_EIIC_2"/>
</dbReference>
<keyword evidence="2" id="KW-0813">Transport</keyword>
<keyword evidence="12" id="KW-1185">Reference proteome</keyword>
<feature type="domain" description="PTS EIIC type-2" evidence="10">
    <location>
        <begin position="12"/>
        <end position="351"/>
    </location>
</feature>
<dbReference type="Proteomes" id="UP001205748">
    <property type="component" value="Unassembled WGS sequence"/>
</dbReference>
<keyword evidence="6 9" id="KW-0812">Transmembrane</keyword>
<evidence type="ECO:0000256" key="6">
    <source>
        <dbReference type="ARBA" id="ARBA00022692"/>
    </source>
</evidence>
<evidence type="ECO:0000256" key="1">
    <source>
        <dbReference type="ARBA" id="ARBA00004429"/>
    </source>
</evidence>
<reference evidence="11" key="1">
    <citation type="submission" date="2022-07" db="EMBL/GenBank/DDBJ databases">
        <title>Enhanced cultured diversity of the mouse gut microbiota enables custom-made synthetic communities.</title>
        <authorList>
            <person name="Afrizal A."/>
        </authorList>
    </citation>
    <scope>NUCLEOTIDE SEQUENCE</scope>
    <source>
        <strain evidence="11">DSM 28593</strain>
    </source>
</reference>
<evidence type="ECO:0000256" key="8">
    <source>
        <dbReference type="ARBA" id="ARBA00023136"/>
    </source>
</evidence>
<dbReference type="GO" id="GO:0008982">
    <property type="term" value="F:protein-N(PI)-phosphohistidine-sugar phosphotransferase activity"/>
    <property type="evidence" value="ECO:0007669"/>
    <property type="project" value="InterPro"/>
</dbReference>
<feature type="transmembrane region" description="Helical" evidence="9">
    <location>
        <begin position="172"/>
        <end position="197"/>
    </location>
</feature>
<name>A0AAE3HGN6_9FIRM</name>
<dbReference type="Pfam" id="PF02378">
    <property type="entry name" value="PTS_EIIC"/>
    <property type="match status" value="1"/>
</dbReference>
<evidence type="ECO:0000313" key="12">
    <source>
        <dbReference type="Proteomes" id="UP001205748"/>
    </source>
</evidence>
<gene>
    <name evidence="11" type="ORF">NSA47_08875</name>
</gene>
<feature type="transmembrane region" description="Helical" evidence="9">
    <location>
        <begin position="139"/>
        <end position="160"/>
    </location>
</feature>
<dbReference type="InterPro" id="IPR003352">
    <property type="entry name" value="PTS_EIIC"/>
</dbReference>
<dbReference type="InterPro" id="IPR006327">
    <property type="entry name" value="PTS_IIC_fruc"/>
</dbReference>